<sequence>MPGFHYDRMTTNPKKVDKRNCLIFSNYTKHKIKVRKSSTYQSLLSYCTFYIFRNFHLI</sequence>
<name>A0A2P2KEF8_RHIMU</name>
<proteinExistence type="predicted"/>
<dbReference type="AlphaFoldDB" id="A0A2P2KEF8"/>
<evidence type="ECO:0000313" key="1">
    <source>
        <dbReference type="EMBL" id="MBX04116.1"/>
    </source>
</evidence>
<dbReference type="EMBL" id="GGEC01023632">
    <property type="protein sequence ID" value="MBX04116.1"/>
    <property type="molecule type" value="Transcribed_RNA"/>
</dbReference>
<organism evidence="1">
    <name type="scientific">Rhizophora mucronata</name>
    <name type="common">Asiatic mangrove</name>
    <dbReference type="NCBI Taxonomy" id="61149"/>
    <lineage>
        <taxon>Eukaryota</taxon>
        <taxon>Viridiplantae</taxon>
        <taxon>Streptophyta</taxon>
        <taxon>Embryophyta</taxon>
        <taxon>Tracheophyta</taxon>
        <taxon>Spermatophyta</taxon>
        <taxon>Magnoliopsida</taxon>
        <taxon>eudicotyledons</taxon>
        <taxon>Gunneridae</taxon>
        <taxon>Pentapetalae</taxon>
        <taxon>rosids</taxon>
        <taxon>fabids</taxon>
        <taxon>Malpighiales</taxon>
        <taxon>Rhizophoraceae</taxon>
        <taxon>Rhizophora</taxon>
    </lineage>
</organism>
<accession>A0A2P2KEF8</accession>
<reference evidence="1" key="1">
    <citation type="submission" date="2018-02" db="EMBL/GenBank/DDBJ databases">
        <title>Rhizophora mucronata_Transcriptome.</title>
        <authorList>
            <person name="Meera S.P."/>
            <person name="Sreeshan A."/>
            <person name="Augustine A."/>
        </authorList>
    </citation>
    <scope>NUCLEOTIDE SEQUENCE</scope>
    <source>
        <tissue evidence="1">Leaf</tissue>
    </source>
</reference>
<protein>
    <submittedName>
        <fullName evidence="1">Uncharacterized protein MANES_10G043700</fullName>
    </submittedName>
</protein>